<gene>
    <name evidence="4" type="ORF">LPMP_151080</name>
</gene>
<evidence type="ECO:0000256" key="1">
    <source>
        <dbReference type="PROSITE-ProRule" id="PRU00469"/>
    </source>
</evidence>
<dbReference type="AlphaFoldDB" id="A0A088RLX4"/>
<keyword evidence="1" id="KW-0862">Zinc</keyword>
<dbReference type="Pfam" id="PF22109">
    <property type="entry name" value="Zn_ribbon_tTFIIB"/>
    <property type="match status" value="1"/>
</dbReference>
<evidence type="ECO:0000259" key="3">
    <source>
        <dbReference type="PROSITE" id="PS51134"/>
    </source>
</evidence>
<dbReference type="PROSITE" id="PS51134">
    <property type="entry name" value="ZF_TFIIB"/>
    <property type="match status" value="1"/>
</dbReference>
<evidence type="ECO:0000313" key="4">
    <source>
        <dbReference type="EMBL" id="AIN96830.1"/>
    </source>
</evidence>
<keyword evidence="1" id="KW-0863">Zinc-finger</keyword>
<dbReference type="Proteomes" id="UP000063063">
    <property type="component" value="Chromosome 15"/>
</dbReference>
<dbReference type="RefSeq" id="XP_010697483.1">
    <property type="nucleotide sequence ID" value="XM_010699181.1"/>
</dbReference>
<dbReference type="GO" id="GO:0008270">
    <property type="term" value="F:zinc ion binding"/>
    <property type="evidence" value="ECO:0007669"/>
    <property type="project" value="UniProtKB-KW"/>
</dbReference>
<dbReference type="Pfam" id="PF22108">
    <property type="entry name" value="TFIIB_C_2"/>
    <property type="match status" value="1"/>
</dbReference>
<sequence length="428" mass="46553">MATAADYVGKNCPYCGAVDSIETDEARGEAACVNCATVVAMGLEESVATRFEKDATHADVDRGGDADWDVENGGAIGRATAKNAGLTREEAAACAAGLLRCPMTAVQGTNAGPFGDTAKYAKTRLHPRMSAQLEVFFRLSRRYDEAILRDAIALAKHFVGFRRERGVRVEHQTEVAAASLMLASERLGQPIPLSEMRVLDGTLKDIESRRLEIIDATNLREEMAQMAKKYVPNLIHYYVQLLQLPLINYEMPCLALFHAIRQCESKSDPGASELAVFVEAEKVIMAVLLARTEPRLQWPNKPLPPTDPSAEPSRATLYSSFASNAHLQPVRVEKLMRVAERAVPLIQPEFNRLMQMREFTTAAVRAVGEAVVNAFVKTEEYKSTAPVKSESMPASAPSAPNSAGAGRKRNRSCSPTPPAPLSPALQDG</sequence>
<dbReference type="VEuPathDB" id="TriTrypDB:LPMP_151080"/>
<dbReference type="InterPro" id="IPR054332">
    <property type="entry name" value="TFIIB_C_2"/>
</dbReference>
<keyword evidence="5" id="KW-1185">Reference proteome</keyword>
<dbReference type="EMBL" id="CP009384">
    <property type="protein sequence ID" value="AIN96830.1"/>
    <property type="molecule type" value="Genomic_DNA"/>
</dbReference>
<dbReference type="OrthoDB" id="272904at2759"/>
<dbReference type="Gene3D" id="1.10.472.10">
    <property type="entry name" value="Cyclin-like"/>
    <property type="match status" value="1"/>
</dbReference>
<dbReference type="eggNOG" id="ENOG502S05W">
    <property type="taxonomic scope" value="Eukaryota"/>
</dbReference>
<reference evidence="4 5" key="1">
    <citation type="journal article" date="2015" name="Sci. Rep.">
        <title>The genome of Leishmania panamensis: insights into genomics of the L. (Viannia) subgenus.</title>
        <authorList>
            <person name="Llanes A."/>
            <person name="Restrepo C.M."/>
            <person name="Vecchio G.D."/>
            <person name="Anguizola F.J."/>
            <person name="Lleonart R."/>
        </authorList>
    </citation>
    <scope>NUCLEOTIDE SEQUENCE [LARGE SCALE GENOMIC DNA]</scope>
    <source>
        <strain evidence="4 5">MHOM/PA/94/PSC-1</strain>
    </source>
</reference>
<dbReference type="KEGG" id="lpan:LPMP_151080"/>
<organism evidence="4 5">
    <name type="scientific">Leishmania panamensis</name>
    <dbReference type="NCBI Taxonomy" id="5679"/>
    <lineage>
        <taxon>Eukaryota</taxon>
        <taxon>Discoba</taxon>
        <taxon>Euglenozoa</taxon>
        <taxon>Kinetoplastea</taxon>
        <taxon>Metakinetoplastina</taxon>
        <taxon>Trypanosomatida</taxon>
        <taxon>Trypanosomatidae</taxon>
        <taxon>Leishmaniinae</taxon>
        <taxon>Leishmania</taxon>
        <taxon>Leishmania guyanensis species complex</taxon>
    </lineage>
</organism>
<dbReference type="InterPro" id="IPR041189">
    <property type="entry name" value="TFIIB_C_1"/>
</dbReference>
<name>A0A088RLX4_LEIPA</name>
<dbReference type="InterPro" id="IPR013137">
    <property type="entry name" value="Znf_TFIIB"/>
</dbReference>
<dbReference type="CDD" id="cd00043">
    <property type="entry name" value="CYCLIN_SF"/>
    <property type="match status" value="1"/>
</dbReference>
<dbReference type="Pfam" id="PF18542">
    <property type="entry name" value="TFIIB_C_1"/>
    <property type="match status" value="1"/>
</dbReference>
<feature type="region of interest" description="Disordered" evidence="2">
    <location>
        <begin position="382"/>
        <end position="428"/>
    </location>
</feature>
<dbReference type="GeneID" id="22573528"/>
<proteinExistence type="predicted"/>
<evidence type="ECO:0000256" key="2">
    <source>
        <dbReference type="SAM" id="MobiDB-lite"/>
    </source>
</evidence>
<accession>A0A088RLX4</accession>
<dbReference type="Gene3D" id="1.10.472.110">
    <property type="match status" value="1"/>
</dbReference>
<dbReference type="VEuPathDB" id="TriTrypDB:LPAL13_150016100"/>
<feature type="domain" description="TFIIB-type" evidence="3">
    <location>
        <begin position="8"/>
        <end position="40"/>
    </location>
</feature>
<evidence type="ECO:0000313" key="5">
    <source>
        <dbReference type="Proteomes" id="UP000063063"/>
    </source>
</evidence>
<protein>
    <recommendedName>
        <fullName evidence="3">TFIIB-type domain-containing protein</fullName>
    </recommendedName>
</protein>
<keyword evidence="1" id="KW-0479">Metal-binding</keyword>
<feature type="compositionally biased region" description="Low complexity" evidence="2">
    <location>
        <begin position="389"/>
        <end position="405"/>
    </location>
</feature>